<proteinExistence type="predicted"/>
<comment type="caution">
    <text evidence="1">The sequence shown here is derived from an EMBL/GenBank/DDBJ whole genome shotgun (WGS) entry which is preliminary data.</text>
</comment>
<dbReference type="EMBL" id="JAFFZE010000010">
    <property type="protein sequence ID" value="MCT2583825.1"/>
    <property type="molecule type" value="Genomic_DNA"/>
</dbReference>
<evidence type="ECO:0000313" key="1">
    <source>
        <dbReference type="EMBL" id="MCT2583825.1"/>
    </source>
</evidence>
<dbReference type="RefSeq" id="WP_260191207.1">
    <property type="nucleotide sequence ID" value="NZ_JAFFZE010000010.1"/>
</dbReference>
<accession>A0ABT2J8P2</accession>
<evidence type="ECO:0000313" key="2">
    <source>
        <dbReference type="Proteomes" id="UP001156441"/>
    </source>
</evidence>
<gene>
    <name evidence="1" type="ORF">JT362_11910</name>
</gene>
<dbReference type="Proteomes" id="UP001156441">
    <property type="component" value="Unassembled WGS sequence"/>
</dbReference>
<keyword evidence="2" id="KW-1185">Reference proteome</keyword>
<sequence>MRARAALPEGLNHRALSMLRAAVDGRATISCSSEPDLFIDDVPCCDQYTAHTLAHAGLIEPATRGALGELVPARVTEAGKAALEPAPAAA</sequence>
<organism evidence="1 2">
    <name type="scientific">Actinophytocola gossypii</name>
    <dbReference type="NCBI Taxonomy" id="2812003"/>
    <lineage>
        <taxon>Bacteria</taxon>
        <taxon>Bacillati</taxon>
        <taxon>Actinomycetota</taxon>
        <taxon>Actinomycetes</taxon>
        <taxon>Pseudonocardiales</taxon>
        <taxon>Pseudonocardiaceae</taxon>
    </lineage>
</organism>
<reference evidence="1 2" key="1">
    <citation type="submission" date="2021-02" db="EMBL/GenBank/DDBJ databases">
        <title>Actinophytocola xerophila sp. nov., isolated from soil of cotton cropping field.</title>
        <authorList>
            <person name="Huang R."/>
            <person name="Chen X."/>
            <person name="Ge X."/>
            <person name="Liu W."/>
        </authorList>
    </citation>
    <scope>NUCLEOTIDE SEQUENCE [LARGE SCALE GENOMIC DNA]</scope>
    <source>
        <strain evidence="1 2">S1-96</strain>
    </source>
</reference>
<protein>
    <submittedName>
        <fullName evidence="1">Uncharacterized protein</fullName>
    </submittedName>
</protein>
<name>A0ABT2J8P2_9PSEU</name>